<keyword evidence="3" id="KW-1185">Reference proteome</keyword>
<gene>
    <name evidence="2" type="ORF">PV09_08124</name>
</gene>
<dbReference type="EMBL" id="KN847564">
    <property type="protein sequence ID" value="KIW00417.1"/>
    <property type="molecule type" value="Genomic_DNA"/>
</dbReference>
<dbReference type="InterPro" id="IPR029058">
    <property type="entry name" value="AB_hydrolase_fold"/>
</dbReference>
<dbReference type="Pfam" id="PF00561">
    <property type="entry name" value="Abhydrolase_1"/>
    <property type="match status" value="1"/>
</dbReference>
<evidence type="ECO:0000313" key="2">
    <source>
        <dbReference type="EMBL" id="KIW00417.1"/>
    </source>
</evidence>
<feature type="domain" description="AB hydrolase-1" evidence="1">
    <location>
        <begin position="73"/>
        <end position="205"/>
    </location>
</feature>
<dbReference type="InterPro" id="IPR050266">
    <property type="entry name" value="AB_hydrolase_sf"/>
</dbReference>
<dbReference type="Proteomes" id="UP000053259">
    <property type="component" value="Unassembled WGS sequence"/>
</dbReference>
<dbReference type="InParanoid" id="A0A0D1YHT0"/>
<evidence type="ECO:0000313" key="3">
    <source>
        <dbReference type="Proteomes" id="UP000053259"/>
    </source>
</evidence>
<reference evidence="2 3" key="1">
    <citation type="submission" date="2015-01" db="EMBL/GenBank/DDBJ databases">
        <title>The Genome Sequence of Ochroconis gallopava CBS43764.</title>
        <authorList>
            <consortium name="The Broad Institute Genomics Platform"/>
            <person name="Cuomo C."/>
            <person name="de Hoog S."/>
            <person name="Gorbushina A."/>
            <person name="Stielow B."/>
            <person name="Teixiera M."/>
            <person name="Abouelleil A."/>
            <person name="Chapman S.B."/>
            <person name="Priest M."/>
            <person name="Young S.K."/>
            <person name="Wortman J."/>
            <person name="Nusbaum C."/>
            <person name="Birren B."/>
        </authorList>
    </citation>
    <scope>NUCLEOTIDE SEQUENCE [LARGE SCALE GENOMIC DNA]</scope>
    <source>
        <strain evidence="2 3">CBS 43764</strain>
    </source>
</reference>
<name>A0A0D1YHT0_9PEZI</name>
<organism evidence="2 3">
    <name type="scientific">Verruconis gallopava</name>
    <dbReference type="NCBI Taxonomy" id="253628"/>
    <lineage>
        <taxon>Eukaryota</taxon>
        <taxon>Fungi</taxon>
        <taxon>Dikarya</taxon>
        <taxon>Ascomycota</taxon>
        <taxon>Pezizomycotina</taxon>
        <taxon>Dothideomycetes</taxon>
        <taxon>Pleosporomycetidae</taxon>
        <taxon>Venturiales</taxon>
        <taxon>Sympoventuriaceae</taxon>
        <taxon>Verruconis</taxon>
    </lineage>
</organism>
<dbReference type="VEuPathDB" id="FungiDB:PV09_08124"/>
<dbReference type="GO" id="GO:0016020">
    <property type="term" value="C:membrane"/>
    <property type="evidence" value="ECO:0007669"/>
    <property type="project" value="TreeGrafter"/>
</dbReference>
<dbReference type="SUPFAM" id="SSF53474">
    <property type="entry name" value="alpha/beta-Hydrolases"/>
    <property type="match status" value="1"/>
</dbReference>
<evidence type="ECO:0000259" key="1">
    <source>
        <dbReference type="Pfam" id="PF00561"/>
    </source>
</evidence>
<dbReference type="InterPro" id="IPR000073">
    <property type="entry name" value="AB_hydrolase_1"/>
</dbReference>
<dbReference type="GeneID" id="27316097"/>
<protein>
    <recommendedName>
        <fullName evidence="1">AB hydrolase-1 domain-containing protein</fullName>
    </recommendedName>
</protein>
<proteinExistence type="predicted"/>
<dbReference type="Gene3D" id="3.40.50.1820">
    <property type="entry name" value="alpha/beta hydrolase"/>
    <property type="match status" value="1"/>
</dbReference>
<dbReference type="PANTHER" id="PTHR43798">
    <property type="entry name" value="MONOACYLGLYCEROL LIPASE"/>
    <property type="match status" value="1"/>
</dbReference>
<dbReference type="RefSeq" id="XP_016210286.1">
    <property type="nucleotide sequence ID" value="XM_016361980.1"/>
</dbReference>
<dbReference type="AlphaFoldDB" id="A0A0D1YHT0"/>
<dbReference type="HOGENOM" id="CLU_047586_0_0_1"/>
<dbReference type="PANTHER" id="PTHR43798:SF33">
    <property type="entry name" value="HYDROLASE, PUTATIVE (AFU_ORTHOLOGUE AFUA_2G14860)-RELATED"/>
    <property type="match status" value="1"/>
</dbReference>
<dbReference type="OrthoDB" id="408373at2759"/>
<sequence>MATPTLLPSDIASSRPVLQDDAVTIPAPTHAEFIAHFGDAFPAPVYLQSEYGQTAVYVLSPVDKSYRSHSRCPILLVHGLNTPALGMLPLAHRIQSFDPTAEIVLFDLWGHGLSSTPLSPHTPFLFHFQILQVLSYMNWTSAHIVGYSFGGSTVASFASVAPWALLSVTLLAPVGLLSKESFNTELQDLLEQPAGRENQLMEAVLSWLEGGPLVVPDDWWHRTRQGEVVPEAFRGWELRQHRGYTYSVLSMFQYGGLTGREETFRKLANLPVKKMVILAELDQVCSKELLDSVGILDVVVLAHADHGFVRSKAEEIASILNKFWLAKHTLGENLQC</sequence>
<dbReference type="STRING" id="253628.A0A0D1YHT0"/>
<accession>A0A0D1YHT0</accession>